<dbReference type="GO" id="GO:0005634">
    <property type="term" value="C:nucleus"/>
    <property type="evidence" value="ECO:0007669"/>
    <property type="project" value="TreeGrafter"/>
</dbReference>
<feature type="region of interest" description="Disordered" evidence="1">
    <location>
        <begin position="82"/>
        <end position="210"/>
    </location>
</feature>
<dbReference type="OrthoDB" id="5590473at2759"/>
<feature type="compositionally biased region" description="Polar residues" evidence="1">
    <location>
        <begin position="153"/>
        <end position="168"/>
    </location>
</feature>
<feature type="compositionally biased region" description="Polar residues" evidence="1">
    <location>
        <begin position="183"/>
        <end position="204"/>
    </location>
</feature>
<evidence type="ECO:0008006" key="4">
    <source>
        <dbReference type="Google" id="ProtNLM"/>
    </source>
</evidence>
<dbReference type="AlphaFoldDB" id="A0A9W8XBH0"/>
<dbReference type="CDD" id="cd18724">
    <property type="entry name" value="PIN_LabA-like"/>
    <property type="match status" value="1"/>
</dbReference>
<feature type="region of interest" description="Disordered" evidence="1">
    <location>
        <begin position="256"/>
        <end position="276"/>
    </location>
</feature>
<evidence type="ECO:0000313" key="3">
    <source>
        <dbReference type="Proteomes" id="UP001140513"/>
    </source>
</evidence>
<feature type="compositionally biased region" description="Polar residues" evidence="1">
    <location>
        <begin position="341"/>
        <end position="355"/>
    </location>
</feature>
<dbReference type="RefSeq" id="XP_056066390.1">
    <property type="nucleotide sequence ID" value="XM_056219263.1"/>
</dbReference>
<proteinExistence type="predicted"/>
<feature type="compositionally biased region" description="Polar residues" evidence="1">
    <location>
        <begin position="296"/>
        <end position="309"/>
    </location>
</feature>
<dbReference type="InterPro" id="IPR007681">
    <property type="entry name" value="Mog1"/>
</dbReference>
<dbReference type="Gene3D" id="3.40.50.1010">
    <property type="entry name" value="5'-nuclease"/>
    <property type="match status" value="1"/>
</dbReference>
<dbReference type="GeneID" id="80914051"/>
<keyword evidence="3" id="KW-1185">Reference proteome</keyword>
<feature type="compositionally biased region" description="Basic and acidic residues" evidence="1">
    <location>
        <begin position="326"/>
        <end position="336"/>
    </location>
</feature>
<name>A0A9W8XBH0_9PLEO</name>
<organism evidence="2 3">
    <name type="scientific">Didymosphaeria variabile</name>
    <dbReference type="NCBI Taxonomy" id="1932322"/>
    <lineage>
        <taxon>Eukaryota</taxon>
        <taxon>Fungi</taxon>
        <taxon>Dikarya</taxon>
        <taxon>Ascomycota</taxon>
        <taxon>Pezizomycotina</taxon>
        <taxon>Dothideomycetes</taxon>
        <taxon>Pleosporomycetidae</taxon>
        <taxon>Pleosporales</taxon>
        <taxon>Massarineae</taxon>
        <taxon>Didymosphaeriaceae</taxon>
        <taxon>Didymosphaeria</taxon>
    </lineage>
</organism>
<gene>
    <name evidence="2" type="ORF">N0V89_010521</name>
</gene>
<dbReference type="GO" id="GO:0006606">
    <property type="term" value="P:protein import into nucleus"/>
    <property type="evidence" value="ECO:0007669"/>
    <property type="project" value="TreeGrafter"/>
</dbReference>
<dbReference type="Proteomes" id="UP001140513">
    <property type="component" value="Unassembled WGS sequence"/>
</dbReference>
<dbReference type="EMBL" id="JAPEUX010000008">
    <property type="protein sequence ID" value="KAJ4346590.1"/>
    <property type="molecule type" value="Genomic_DNA"/>
</dbReference>
<evidence type="ECO:0000256" key="1">
    <source>
        <dbReference type="SAM" id="MobiDB-lite"/>
    </source>
</evidence>
<accession>A0A9W8XBH0</accession>
<protein>
    <recommendedName>
        <fullName evidence="4">NYN domain-containing protein</fullName>
    </recommendedName>
</protein>
<dbReference type="GO" id="GO:0031267">
    <property type="term" value="F:small GTPase binding"/>
    <property type="evidence" value="ECO:0007669"/>
    <property type="project" value="TreeGrafter"/>
</dbReference>
<sequence>MPSQPIDTGWGFNAVIDLIESDYDAASPTLSAATPVKIDVGTPGFKSASGPIAQPPLDTHIPRLGDFTKLFDELGISRPERLAPASPLDSEGPISSDDAFLNGQADAASIGDPDSPLAGTTVKEQKKERKKAAKKERKEARRALKASLAPEEFTSSKQSTNQPRTRSNVGAKIRPATPLPVEAQSQAVKPQPSTRVPNFSNFLRNSADPASVGVPQRLNSLAQPFTPSPGPFMHQDAPIDGFSKSSVTQVLSRPSLHEAKPGNGLQPQVPPSVRLNHGLVPRTLQPASAPRIHVNSAQASGTPTPQPVVSSRFEPSATVQNSGARTDAESASRLTDRGPYQLQSPNRFATPTQLPVTPRGGATGLTIKPRIERHFQFLNQLLANFPEDSQHLLAPMPLNTEETAARGIHCFVDASNIMIGFKNILRERGQYQPLEMSFDTLALLMERRRPVAKRIYASSQREANPLPHVTKLAATSKAVGYENLIQEQVYIRREDSDRKKFFKDVERLGWTKATQLRSGSGSDSETGPAAAATLSAPKWVEQGVDEILHLKMCQSVLDTEVPTTMVLATGDGNAAEHSDGFLANVERALKKGWVVELVSWKQQMSAGYKNRKFRAKWGERFKVIQLDDYLESLVETQ</sequence>
<dbReference type="GO" id="GO:0005085">
    <property type="term" value="F:guanyl-nucleotide exchange factor activity"/>
    <property type="evidence" value="ECO:0007669"/>
    <property type="project" value="TreeGrafter"/>
</dbReference>
<feature type="region of interest" description="Disordered" evidence="1">
    <location>
        <begin position="296"/>
        <end position="360"/>
    </location>
</feature>
<comment type="caution">
    <text evidence="2">The sequence shown here is derived from an EMBL/GenBank/DDBJ whole genome shotgun (WGS) entry which is preliminary data.</text>
</comment>
<reference evidence="2" key="1">
    <citation type="submission" date="2022-10" db="EMBL/GenBank/DDBJ databases">
        <title>Tapping the CABI collections for fungal endophytes: first genome assemblies for Collariella, Neodidymelliopsis, Ascochyta clinopodiicola, Didymella pomorum, Didymosphaeria variabile, Neocosmospora piperis and Neocucurbitaria cava.</title>
        <authorList>
            <person name="Hill R."/>
        </authorList>
    </citation>
    <scope>NUCLEOTIDE SEQUENCE</scope>
    <source>
        <strain evidence="2">IMI 356815</strain>
    </source>
</reference>
<dbReference type="PANTHER" id="PTHR15837">
    <property type="entry name" value="RAN GUANINE NUCLEOTIDE RELEASE FACTOR"/>
    <property type="match status" value="1"/>
</dbReference>
<dbReference type="PANTHER" id="PTHR15837:SF5">
    <property type="entry name" value="NYN DOMAIN-CONTAINING PROTEIN"/>
    <property type="match status" value="1"/>
</dbReference>
<evidence type="ECO:0000313" key="2">
    <source>
        <dbReference type="EMBL" id="KAJ4346590.1"/>
    </source>
</evidence>